<dbReference type="Proteomes" id="UP000005396">
    <property type="component" value="Unassembled WGS sequence"/>
</dbReference>
<accession>A8RR62</accession>
<dbReference type="EMBL" id="ABCC02000027">
    <property type="protein sequence ID" value="EDP16784.1"/>
    <property type="molecule type" value="Genomic_DNA"/>
</dbReference>
<organism evidence="1 2">
    <name type="scientific">Enterocloster bolteae (strain ATCC BAA-613 / DSM 15670 / CCUG 46953 / JCM 12243 / WAL 16351)</name>
    <name type="common">Clostridium bolteae</name>
    <dbReference type="NCBI Taxonomy" id="411902"/>
    <lineage>
        <taxon>Bacteria</taxon>
        <taxon>Bacillati</taxon>
        <taxon>Bacillota</taxon>
        <taxon>Clostridia</taxon>
        <taxon>Lachnospirales</taxon>
        <taxon>Lachnospiraceae</taxon>
        <taxon>Enterocloster</taxon>
    </lineage>
</organism>
<proteinExistence type="predicted"/>
<evidence type="ECO:0000313" key="2">
    <source>
        <dbReference type="Proteomes" id="UP000005396"/>
    </source>
</evidence>
<dbReference type="PaxDb" id="411902-CLOBOL_02928"/>
<dbReference type="AlphaFoldDB" id="A8RR62"/>
<protein>
    <submittedName>
        <fullName evidence="1">Uncharacterized protein</fullName>
    </submittedName>
</protein>
<name>A8RR62_ENTBW</name>
<reference evidence="1 2" key="1">
    <citation type="submission" date="2007-08" db="EMBL/GenBank/DDBJ databases">
        <authorList>
            <person name="Fulton L."/>
            <person name="Clifton S."/>
            <person name="Fulton B."/>
            <person name="Xu J."/>
            <person name="Minx P."/>
            <person name="Pepin K.H."/>
            <person name="Johnson M."/>
            <person name="Thiruvilangam P."/>
            <person name="Bhonagiri V."/>
            <person name="Nash W.E."/>
            <person name="Mardis E.R."/>
            <person name="Wilson R.K."/>
        </authorList>
    </citation>
    <scope>NUCLEOTIDE SEQUENCE [LARGE SCALE GENOMIC DNA]</scope>
    <source>
        <strain evidence="2">ATCC BAA-613 / DSM 15670 / CCUG 46953 / JCM 12243 / WAL 16351</strain>
    </source>
</reference>
<reference evidence="1 2" key="2">
    <citation type="submission" date="2007-09" db="EMBL/GenBank/DDBJ databases">
        <title>Draft genome sequence of Clostridium bolteae (ATCC BAA-613).</title>
        <authorList>
            <person name="Sudarsanam P."/>
            <person name="Ley R."/>
            <person name="Guruge J."/>
            <person name="Turnbaugh P.J."/>
            <person name="Mahowald M."/>
            <person name="Liep D."/>
            <person name="Gordon J."/>
        </authorList>
    </citation>
    <scope>NUCLEOTIDE SEQUENCE [LARGE SCALE GENOMIC DNA]</scope>
    <source>
        <strain evidence="2">ATCC BAA-613 / DSM 15670 / CCUG 46953 / JCM 12243 / WAL 16351</strain>
    </source>
</reference>
<evidence type="ECO:0000313" key="1">
    <source>
        <dbReference type="EMBL" id="EDP16784.1"/>
    </source>
</evidence>
<dbReference type="HOGENOM" id="CLU_2631872_0_0_9"/>
<sequence>MYLSIRLYYILTELEIQADFIQILHFFVYLRSFCVYFPPFLTGRRAAIAKPPAVKHRKHKKSADHMIAGPRIQVSDD</sequence>
<comment type="caution">
    <text evidence="1">The sequence shown here is derived from an EMBL/GenBank/DDBJ whole genome shotgun (WGS) entry which is preliminary data.</text>
</comment>
<gene>
    <name evidence="1" type="ORF">CLOBOL_02928</name>
</gene>